<accession>A0A0S4J750</accession>
<dbReference type="Proteomes" id="UP000051952">
    <property type="component" value="Unassembled WGS sequence"/>
</dbReference>
<feature type="compositionally biased region" description="Low complexity" evidence="1">
    <location>
        <begin position="514"/>
        <end position="525"/>
    </location>
</feature>
<reference evidence="4" key="1">
    <citation type="submission" date="2015-09" db="EMBL/GenBank/DDBJ databases">
        <authorList>
            <consortium name="Pathogen Informatics"/>
        </authorList>
    </citation>
    <scope>NUCLEOTIDE SEQUENCE [LARGE SCALE GENOMIC DNA]</scope>
    <source>
        <strain evidence="4">Lake Konstanz</strain>
    </source>
</reference>
<feature type="region of interest" description="Disordered" evidence="1">
    <location>
        <begin position="221"/>
        <end position="259"/>
    </location>
</feature>
<name>A0A0S4J750_BODSA</name>
<evidence type="ECO:0000256" key="2">
    <source>
        <dbReference type="SAM" id="Phobius"/>
    </source>
</evidence>
<evidence type="ECO:0000313" key="4">
    <source>
        <dbReference type="Proteomes" id="UP000051952"/>
    </source>
</evidence>
<feature type="compositionally biased region" description="Low complexity" evidence="1">
    <location>
        <begin position="458"/>
        <end position="473"/>
    </location>
</feature>
<evidence type="ECO:0000256" key="1">
    <source>
        <dbReference type="SAM" id="MobiDB-lite"/>
    </source>
</evidence>
<feature type="region of interest" description="Disordered" evidence="1">
    <location>
        <begin position="626"/>
        <end position="647"/>
    </location>
</feature>
<sequence>MQTSSSSSRPSRRGNRMHLLQLAETMAKQFRHRQRQDMFSKWKLFVVMKAVGILVQSAAFLSPAQFFFLLQLAETMAKQLRHRQRQDVFSKWKLFVVMKAVGILVQSAAFLSPAQLLSTSTNGGGPLPLTLLIKAGKRATIKKRVVSTTRIFRSSISEVGGTTSTSSAALGQLAHQTLQFNGASPTTSTAVVKPLPLISSTAAVSTLVDALLVPSCMKPNVSGPTTSSPAQQPSTPPMATSPRGSRTSPTLDLTSTPTTSAANAGDGLADFLSGIGACGAINSPVSASDMSLASLVKEVQLLRATVEAQKRTIDMRDRYINELVRRQDTDLSLRDIERDHVLQQAVSKLESSRLTQQQRSRAGSRVLVGAASPLSSVPPAVATSPSSAPLSPPFPQPPAATTAAPPPPPPSSSGGAFHHQTLSQATQTLQQIDGSISSSFDGKTVIPMPPVSPVDSNAAGSGIATTTTGAASSMRLPARSNVTSGGPSQNRSSSNINNNKKRNSVDNAMLLQHQQQQQSSSTSSTPRGAGEQTVDETPTTMSVSNVVAGMSHNATGRTLHQKSSLTSSHPASSMSSSSAASQQQSHSATQKKGDQGDHNPSASPMVVLAAQPQMVSLSISSMLRPAVAHPQQQPHHHVNPPPDHQSATDFVLLSARGVINNANHSGGGGGGSTSQPTSSRKVHALRGTSLLPILSQQQQQQQQALLQGSSTVVGNSSTTTTAAAAKGSSSSQPSAAAQQGK</sequence>
<proteinExistence type="predicted"/>
<keyword evidence="2" id="KW-0472">Membrane</keyword>
<feature type="region of interest" description="Disordered" evidence="1">
    <location>
        <begin position="705"/>
        <end position="741"/>
    </location>
</feature>
<feature type="region of interest" description="Disordered" evidence="1">
    <location>
        <begin position="437"/>
        <end position="540"/>
    </location>
</feature>
<gene>
    <name evidence="3" type="ORF">BSAL_09515</name>
</gene>
<keyword evidence="2" id="KW-0812">Transmembrane</keyword>
<dbReference type="VEuPathDB" id="TriTrypDB:BSAL_09515"/>
<feature type="region of interest" description="Disordered" evidence="1">
    <location>
        <begin position="659"/>
        <end position="682"/>
    </location>
</feature>
<dbReference type="EMBL" id="CYKH01001489">
    <property type="protein sequence ID" value="CUG87297.1"/>
    <property type="molecule type" value="Genomic_DNA"/>
</dbReference>
<evidence type="ECO:0000313" key="3">
    <source>
        <dbReference type="EMBL" id="CUG87297.1"/>
    </source>
</evidence>
<feature type="compositionally biased region" description="Polar residues" evidence="1">
    <location>
        <begin position="480"/>
        <end position="489"/>
    </location>
</feature>
<keyword evidence="4" id="KW-1185">Reference proteome</keyword>
<feature type="compositionally biased region" description="Pro residues" evidence="1">
    <location>
        <begin position="390"/>
        <end position="411"/>
    </location>
</feature>
<protein>
    <submittedName>
        <fullName evidence="3">Membrane-associated protein, putative</fullName>
    </submittedName>
</protein>
<feature type="compositionally biased region" description="Low complexity" evidence="1">
    <location>
        <begin position="375"/>
        <end position="389"/>
    </location>
</feature>
<organism evidence="3 4">
    <name type="scientific">Bodo saltans</name>
    <name type="common">Flagellated protozoan</name>
    <dbReference type="NCBI Taxonomy" id="75058"/>
    <lineage>
        <taxon>Eukaryota</taxon>
        <taxon>Discoba</taxon>
        <taxon>Euglenozoa</taxon>
        <taxon>Kinetoplastea</taxon>
        <taxon>Metakinetoplastina</taxon>
        <taxon>Eubodonida</taxon>
        <taxon>Bodonidae</taxon>
        <taxon>Bodo</taxon>
    </lineage>
</organism>
<feature type="compositionally biased region" description="Low complexity" evidence="1">
    <location>
        <begin position="247"/>
        <end position="259"/>
    </location>
</feature>
<feature type="transmembrane region" description="Helical" evidence="2">
    <location>
        <begin position="51"/>
        <end position="73"/>
    </location>
</feature>
<feature type="compositionally biased region" description="Low complexity" evidence="1">
    <location>
        <begin position="563"/>
        <end position="590"/>
    </location>
</feature>
<feature type="compositionally biased region" description="Low complexity" evidence="1">
    <location>
        <begin position="222"/>
        <end position="240"/>
    </location>
</feature>
<feature type="region of interest" description="Disordered" evidence="1">
    <location>
        <begin position="375"/>
        <end position="418"/>
    </location>
</feature>
<dbReference type="AlphaFoldDB" id="A0A0S4J750"/>
<keyword evidence="2" id="KW-1133">Transmembrane helix</keyword>
<feature type="region of interest" description="Disordered" evidence="1">
    <location>
        <begin position="557"/>
        <end position="603"/>
    </location>
</feature>